<evidence type="ECO:0000313" key="4">
    <source>
        <dbReference type="EMBL" id="PUZ61392.1"/>
    </source>
</evidence>
<dbReference type="InterPro" id="IPR038538">
    <property type="entry name" value="MTERF_sf"/>
</dbReference>
<reference evidence="4 5" key="1">
    <citation type="submission" date="2018-04" db="EMBL/GenBank/DDBJ databases">
        <title>WGS assembly of Panicum hallii var. hallii HAL2.</title>
        <authorList>
            <person name="Lovell J."/>
            <person name="Jenkins J."/>
            <person name="Lowry D."/>
            <person name="Mamidi S."/>
            <person name="Sreedasyam A."/>
            <person name="Weng X."/>
            <person name="Barry K."/>
            <person name="Bonette J."/>
            <person name="Campitelli B."/>
            <person name="Daum C."/>
            <person name="Gordon S."/>
            <person name="Gould B."/>
            <person name="Lipzen A."/>
            <person name="MacQueen A."/>
            <person name="Palacio-Mejia J."/>
            <person name="Plott C."/>
            <person name="Shakirov E."/>
            <person name="Shu S."/>
            <person name="Yoshinaga Y."/>
            <person name="Zane M."/>
            <person name="Rokhsar D."/>
            <person name="Grimwood J."/>
            <person name="Schmutz J."/>
            <person name="Juenger T."/>
        </authorList>
    </citation>
    <scope>NUCLEOTIDE SEQUENCE [LARGE SCALE GENOMIC DNA]</scope>
    <source>
        <strain evidence="5">cv. HAL2</strain>
    </source>
</reference>
<keyword evidence="2" id="KW-0806">Transcription termination</keyword>
<keyword evidence="5" id="KW-1185">Reference proteome</keyword>
<comment type="similarity">
    <text evidence="1">Belongs to the mTERF family.</text>
</comment>
<dbReference type="Pfam" id="PF02536">
    <property type="entry name" value="mTERF"/>
    <property type="match status" value="1"/>
</dbReference>
<dbReference type="OrthoDB" id="637682at2759"/>
<keyword evidence="2" id="KW-0805">Transcription regulation</keyword>
<dbReference type="InterPro" id="IPR003690">
    <property type="entry name" value="MTERF"/>
</dbReference>
<dbReference type="Proteomes" id="UP000244336">
    <property type="component" value="Chromosome 4"/>
</dbReference>
<dbReference type="PANTHER" id="PTHR13068">
    <property type="entry name" value="CGI-12 PROTEIN-RELATED"/>
    <property type="match status" value="1"/>
</dbReference>
<dbReference type="GO" id="GO:0003676">
    <property type="term" value="F:nucleic acid binding"/>
    <property type="evidence" value="ECO:0007669"/>
    <property type="project" value="InterPro"/>
</dbReference>
<dbReference type="GO" id="GO:0006353">
    <property type="term" value="P:DNA-templated transcription termination"/>
    <property type="evidence" value="ECO:0007669"/>
    <property type="project" value="UniProtKB-KW"/>
</dbReference>
<gene>
    <name evidence="4" type="ORF">GQ55_4G272300</name>
</gene>
<dbReference type="Gramene" id="PUZ61392">
    <property type="protein sequence ID" value="PUZ61392"/>
    <property type="gene ID" value="GQ55_4G272300"/>
</dbReference>
<name>A0A2T7E0Q2_9POAL</name>
<sequence>MLLLRRHLLPLHRAASSLPSPIYHRAWLLSISTSTSTAPFSLEDYLVAACGLPAAQARKTAKKAFDESARCNKKAFEEHCKSRLKSASNPDAVLALLYGIGLSSADIADVIAADPLLLRASPKNIGPRLLALRDRLGLSTPQIARFLLIGSRALRCCDVGPKLEFFISFFGSFEQLLAIMKKNSGHILLGNVERVINPNIALLRQWGLSVRDIAQLCSRNSRLLIFSPKRVKECLLCAEELGVPRSSRMFKYVVSVVSNITKEKVAPKLKFLKSTLGCSESEVAIAVSKMPSILPLSEELLLRKIHFLIKEVGMEPQYIVERPVLLAHSLEKRLLPRHCVMKVLQAKGLLSSKMGFYTLVQIGEKTFKLKYIDCHTDSVPGLADAYAADSSGFVPSGNKFEHLKMFQSFSLDGVSATHVH</sequence>
<accession>A0A2T7E0Q2</accession>
<dbReference type="PANTHER" id="PTHR13068:SF102">
    <property type="entry name" value="OS11G0246100 PROTEIN"/>
    <property type="match status" value="1"/>
</dbReference>
<dbReference type="SMART" id="SM00733">
    <property type="entry name" value="Mterf"/>
    <property type="match status" value="5"/>
</dbReference>
<dbReference type="EMBL" id="CM009752">
    <property type="protein sequence ID" value="PUZ61392.1"/>
    <property type="molecule type" value="Genomic_DNA"/>
</dbReference>
<evidence type="ECO:0000256" key="2">
    <source>
        <dbReference type="ARBA" id="ARBA00022472"/>
    </source>
</evidence>
<dbReference type="FunFam" id="1.25.70.10:FF:000001">
    <property type="entry name" value="Mitochondrial transcription termination factor-like"/>
    <property type="match status" value="1"/>
</dbReference>
<dbReference type="Gene3D" id="1.25.70.10">
    <property type="entry name" value="Transcription termination factor 3, mitochondrial"/>
    <property type="match status" value="1"/>
</dbReference>
<evidence type="ECO:0000256" key="3">
    <source>
        <dbReference type="ARBA" id="ARBA00022946"/>
    </source>
</evidence>
<keyword evidence="3" id="KW-0809">Transit peptide</keyword>
<protein>
    <submittedName>
        <fullName evidence="4">Uncharacterized protein</fullName>
    </submittedName>
</protein>
<proteinExistence type="inferred from homology"/>
<keyword evidence="2" id="KW-0804">Transcription</keyword>
<dbReference type="AlphaFoldDB" id="A0A2T7E0Q2"/>
<evidence type="ECO:0000313" key="5">
    <source>
        <dbReference type="Proteomes" id="UP000244336"/>
    </source>
</evidence>
<organism evidence="4 5">
    <name type="scientific">Panicum hallii var. hallii</name>
    <dbReference type="NCBI Taxonomy" id="1504633"/>
    <lineage>
        <taxon>Eukaryota</taxon>
        <taxon>Viridiplantae</taxon>
        <taxon>Streptophyta</taxon>
        <taxon>Embryophyta</taxon>
        <taxon>Tracheophyta</taxon>
        <taxon>Spermatophyta</taxon>
        <taxon>Magnoliopsida</taxon>
        <taxon>Liliopsida</taxon>
        <taxon>Poales</taxon>
        <taxon>Poaceae</taxon>
        <taxon>PACMAD clade</taxon>
        <taxon>Panicoideae</taxon>
        <taxon>Panicodae</taxon>
        <taxon>Paniceae</taxon>
        <taxon>Panicinae</taxon>
        <taxon>Panicum</taxon>
        <taxon>Panicum sect. Panicum</taxon>
    </lineage>
</organism>
<evidence type="ECO:0000256" key="1">
    <source>
        <dbReference type="ARBA" id="ARBA00007692"/>
    </source>
</evidence>